<keyword evidence="3" id="KW-0731">Sigma factor</keyword>
<dbReference type="Pfam" id="PF08281">
    <property type="entry name" value="Sigma70_r4_2"/>
    <property type="match status" value="1"/>
</dbReference>
<dbReference type="GO" id="GO:0006352">
    <property type="term" value="P:DNA-templated transcription initiation"/>
    <property type="evidence" value="ECO:0007669"/>
    <property type="project" value="InterPro"/>
</dbReference>
<dbReference type="GO" id="GO:0016987">
    <property type="term" value="F:sigma factor activity"/>
    <property type="evidence" value="ECO:0007669"/>
    <property type="project" value="UniProtKB-KW"/>
</dbReference>
<keyword evidence="5" id="KW-0804">Transcription</keyword>
<comment type="caution">
    <text evidence="9">The sequence shown here is derived from an EMBL/GenBank/DDBJ whole genome shotgun (WGS) entry which is preliminary data.</text>
</comment>
<evidence type="ECO:0000256" key="5">
    <source>
        <dbReference type="ARBA" id="ARBA00023163"/>
    </source>
</evidence>
<dbReference type="Proteomes" id="UP000659904">
    <property type="component" value="Unassembled WGS sequence"/>
</dbReference>
<dbReference type="Gene3D" id="1.10.1740.10">
    <property type="match status" value="1"/>
</dbReference>
<gene>
    <name evidence="9" type="ORF">Cci01nite_40320</name>
</gene>
<dbReference type="Gene3D" id="1.10.10.10">
    <property type="entry name" value="Winged helix-like DNA-binding domain superfamily/Winged helix DNA-binding domain"/>
    <property type="match status" value="1"/>
</dbReference>
<feature type="domain" description="RNA polymerase sigma-70 region 2" evidence="7">
    <location>
        <begin position="13"/>
        <end position="74"/>
    </location>
</feature>
<keyword evidence="6" id="KW-0812">Transmembrane</keyword>
<dbReference type="Pfam" id="PF04542">
    <property type="entry name" value="Sigma70_r2"/>
    <property type="match status" value="1"/>
</dbReference>
<evidence type="ECO:0000256" key="2">
    <source>
        <dbReference type="ARBA" id="ARBA00023015"/>
    </source>
</evidence>
<organism evidence="9 10">
    <name type="scientific">Catellatospora citrea</name>
    <dbReference type="NCBI Taxonomy" id="53366"/>
    <lineage>
        <taxon>Bacteria</taxon>
        <taxon>Bacillati</taxon>
        <taxon>Actinomycetota</taxon>
        <taxon>Actinomycetes</taxon>
        <taxon>Micromonosporales</taxon>
        <taxon>Micromonosporaceae</taxon>
        <taxon>Catellatospora</taxon>
    </lineage>
</organism>
<dbReference type="InterPro" id="IPR039425">
    <property type="entry name" value="RNA_pol_sigma-70-like"/>
</dbReference>
<accession>A0A8J3P021</accession>
<dbReference type="InterPro" id="IPR013324">
    <property type="entry name" value="RNA_pol_sigma_r3/r4-like"/>
</dbReference>
<sequence>MAEPATFDEFVMTRSRHLLRIAYLLIGDHALAEDLLQTALAKSWSAWRRIEGDPEPYVRQVLANTFNSWWRRRWHGERPTETLPERAGSSPQLAVDERDRVWRALARLPRQQRVVLVLRYFEDLSEAEIAQTLNISPGSVKTHAAKGLAKLRLDPSLRVVPVQESDDVPGGNERLGAVRMRIAQRRRRGIAGVAAGLAVVALIAAYALLPQLRSRALPEPAFPVELPSYAQSQAGFVDVDYYRLGPSAQHDYAARLDGALVWIPSGRQEALFATCRQRGTSAVQVTAYVNGRKVSALPCRGGHVAWESFQAALDPAALGLTPGQPAVVTLDLRGSEPGDPLPAGTVAVAIGELVPFDALPLSASAGPAVLDRAVRSVDPATITWLEAGGARSAVLTWRGPLVVVAQSQSAGRLRISVDGVAVSTLDFGTTPMEVGGQDGTTTTRDTGPINTFLGSGRTYLNGARFDPRPGSSITITVTAERMTGDWFVQIYPMGG</sequence>
<feature type="domain" description="RNA polymerase sigma factor 70 region 4 type 2" evidence="8">
    <location>
        <begin position="99"/>
        <end position="151"/>
    </location>
</feature>
<dbReference type="NCBIfam" id="TIGR02983">
    <property type="entry name" value="SigE-fam_strep"/>
    <property type="match status" value="1"/>
</dbReference>
<dbReference type="PANTHER" id="PTHR43133:SF50">
    <property type="entry name" value="ECF RNA POLYMERASE SIGMA FACTOR SIGM"/>
    <property type="match status" value="1"/>
</dbReference>
<reference evidence="9 10" key="1">
    <citation type="submission" date="2021-01" db="EMBL/GenBank/DDBJ databases">
        <title>Whole genome shotgun sequence of Catellatospora citrea NBRC 14495.</title>
        <authorList>
            <person name="Komaki H."/>
            <person name="Tamura T."/>
        </authorList>
    </citation>
    <scope>NUCLEOTIDE SEQUENCE [LARGE SCALE GENOMIC DNA]</scope>
    <source>
        <strain evidence="9 10">NBRC 14495</strain>
    </source>
</reference>
<dbReference type="InterPro" id="IPR013325">
    <property type="entry name" value="RNA_pol_sigma_r2"/>
</dbReference>
<dbReference type="SUPFAM" id="SSF88946">
    <property type="entry name" value="Sigma2 domain of RNA polymerase sigma factors"/>
    <property type="match status" value="1"/>
</dbReference>
<dbReference type="EMBL" id="BONH01000017">
    <property type="protein sequence ID" value="GIF98938.1"/>
    <property type="molecule type" value="Genomic_DNA"/>
</dbReference>
<dbReference type="InterPro" id="IPR014325">
    <property type="entry name" value="RNA_pol_sigma-E_actinobac"/>
</dbReference>
<comment type="similarity">
    <text evidence="1">Belongs to the sigma-70 factor family. ECF subfamily.</text>
</comment>
<feature type="transmembrane region" description="Helical" evidence="6">
    <location>
        <begin position="189"/>
        <end position="209"/>
    </location>
</feature>
<keyword evidence="6" id="KW-1133">Transmembrane helix</keyword>
<keyword evidence="2" id="KW-0805">Transcription regulation</keyword>
<keyword evidence="4" id="KW-0238">DNA-binding</keyword>
<evidence type="ECO:0000259" key="7">
    <source>
        <dbReference type="Pfam" id="PF04542"/>
    </source>
</evidence>
<dbReference type="GO" id="GO:0003677">
    <property type="term" value="F:DNA binding"/>
    <property type="evidence" value="ECO:0007669"/>
    <property type="project" value="UniProtKB-KW"/>
</dbReference>
<evidence type="ECO:0008006" key="11">
    <source>
        <dbReference type="Google" id="ProtNLM"/>
    </source>
</evidence>
<evidence type="ECO:0000256" key="6">
    <source>
        <dbReference type="SAM" id="Phobius"/>
    </source>
</evidence>
<dbReference type="InterPro" id="IPR007627">
    <property type="entry name" value="RNA_pol_sigma70_r2"/>
</dbReference>
<dbReference type="InterPro" id="IPR013249">
    <property type="entry name" value="RNA_pol_sigma70_r4_t2"/>
</dbReference>
<evidence type="ECO:0000256" key="4">
    <source>
        <dbReference type="ARBA" id="ARBA00023125"/>
    </source>
</evidence>
<name>A0A8J3P021_9ACTN</name>
<dbReference type="NCBIfam" id="TIGR02937">
    <property type="entry name" value="sigma70-ECF"/>
    <property type="match status" value="1"/>
</dbReference>
<dbReference type="RefSeq" id="WP_203831926.1">
    <property type="nucleotide sequence ID" value="NZ_BONH01000017.1"/>
</dbReference>
<proteinExistence type="inferred from homology"/>
<dbReference type="SUPFAM" id="SSF88659">
    <property type="entry name" value="Sigma3 and sigma4 domains of RNA polymerase sigma factors"/>
    <property type="match status" value="1"/>
</dbReference>
<evidence type="ECO:0000259" key="8">
    <source>
        <dbReference type="Pfam" id="PF08281"/>
    </source>
</evidence>
<evidence type="ECO:0000313" key="10">
    <source>
        <dbReference type="Proteomes" id="UP000659904"/>
    </source>
</evidence>
<dbReference type="PANTHER" id="PTHR43133">
    <property type="entry name" value="RNA POLYMERASE ECF-TYPE SIGMA FACTO"/>
    <property type="match status" value="1"/>
</dbReference>
<dbReference type="AlphaFoldDB" id="A0A8J3P021"/>
<keyword evidence="6" id="KW-0472">Membrane</keyword>
<dbReference type="CDD" id="cd06171">
    <property type="entry name" value="Sigma70_r4"/>
    <property type="match status" value="1"/>
</dbReference>
<evidence type="ECO:0000256" key="1">
    <source>
        <dbReference type="ARBA" id="ARBA00010641"/>
    </source>
</evidence>
<dbReference type="InterPro" id="IPR014284">
    <property type="entry name" value="RNA_pol_sigma-70_dom"/>
</dbReference>
<evidence type="ECO:0000256" key="3">
    <source>
        <dbReference type="ARBA" id="ARBA00023082"/>
    </source>
</evidence>
<dbReference type="InterPro" id="IPR036388">
    <property type="entry name" value="WH-like_DNA-bd_sf"/>
</dbReference>
<evidence type="ECO:0000313" key="9">
    <source>
        <dbReference type="EMBL" id="GIF98938.1"/>
    </source>
</evidence>
<protein>
    <recommendedName>
        <fullName evidence="11">RNA polymerase sigma-70 factor (Sigma-E family)</fullName>
    </recommendedName>
</protein>
<keyword evidence="10" id="KW-1185">Reference proteome</keyword>